<evidence type="ECO:0000313" key="1">
    <source>
        <dbReference type="EMBL" id="SPJ86217.1"/>
    </source>
</evidence>
<reference evidence="1" key="1">
    <citation type="submission" date="2018-03" db="EMBL/GenBank/DDBJ databases">
        <authorList>
            <person name="Guldener U."/>
        </authorList>
    </citation>
    <scope>NUCLEOTIDE SEQUENCE</scope>
</reference>
<accession>A0AAE8MIX1</accession>
<proteinExistence type="predicted"/>
<comment type="caution">
    <text evidence="1">The sequence shown here is derived from an EMBL/GenBank/DDBJ whole genome shotgun (WGS) entry which is preliminary data.</text>
</comment>
<sequence length="78" mass="9001">MWEEWKKDTLNSGCNAEQLWLDVCMGIDEYAMPHFGTFLNEYLKASKMLSPCLEDCEWASHFCDKGYAQGLAAWWAKG</sequence>
<evidence type="ECO:0000313" key="2">
    <source>
        <dbReference type="Proteomes" id="UP001187734"/>
    </source>
</evidence>
<protein>
    <submittedName>
        <fullName evidence="1">Uncharacterized protein</fullName>
    </submittedName>
</protein>
<dbReference type="AlphaFoldDB" id="A0AAE8MIX1"/>
<dbReference type="Proteomes" id="UP001187734">
    <property type="component" value="Unassembled WGS sequence"/>
</dbReference>
<name>A0AAE8MIX1_9HYPO</name>
<gene>
    <name evidence="1" type="ORF">FTOL_11692</name>
</gene>
<keyword evidence="2" id="KW-1185">Reference proteome</keyword>
<organism evidence="1 2">
    <name type="scientific">Fusarium torulosum</name>
    <dbReference type="NCBI Taxonomy" id="33205"/>
    <lineage>
        <taxon>Eukaryota</taxon>
        <taxon>Fungi</taxon>
        <taxon>Dikarya</taxon>
        <taxon>Ascomycota</taxon>
        <taxon>Pezizomycotina</taxon>
        <taxon>Sordariomycetes</taxon>
        <taxon>Hypocreomycetidae</taxon>
        <taxon>Hypocreales</taxon>
        <taxon>Nectriaceae</taxon>
        <taxon>Fusarium</taxon>
    </lineage>
</organism>
<dbReference type="EMBL" id="ONZP01000504">
    <property type="protein sequence ID" value="SPJ86217.1"/>
    <property type="molecule type" value="Genomic_DNA"/>
</dbReference>